<dbReference type="Proteomes" id="UP000019487">
    <property type="component" value="Unassembled WGS sequence"/>
</dbReference>
<keyword evidence="3" id="KW-1185">Reference proteome</keyword>
<proteinExistence type="predicted"/>
<feature type="region of interest" description="Disordered" evidence="1">
    <location>
        <begin position="82"/>
        <end position="128"/>
    </location>
</feature>
<dbReference type="EMBL" id="AYSA01000065">
    <property type="protein sequence ID" value="ESZ97872.1"/>
    <property type="molecule type" value="Genomic_DNA"/>
</dbReference>
<evidence type="ECO:0000313" key="2">
    <source>
        <dbReference type="EMBL" id="ESZ97872.1"/>
    </source>
</evidence>
<feature type="compositionally biased region" description="Pro residues" evidence="1">
    <location>
        <begin position="294"/>
        <end position="320"/>
    </location>
</feature>
<evidence type="ECO:0008006" key="4">
    <source>
        <dbReference type="Google" id="ProtNLM"/>
    </source>
</evidence>
<comment type="caution">
    <text evidence="2">The sequence shown here is derived from an EMBL/GenBank/DDBJ whole genome shotgun (WGS) entry which is preliminary data.</text>
</comment>
<sequence length="521" mass="57286">MDTYHGHVRTPADAIKLFEACRLGLLPRVQRRLSEKERQSIKSGSVFVWDEREAGMRRWTDGKSWSASRVSGSFLTYREMEGKRGGGQFAPPPVRRMAGKTPDSSKGSDDDQDMDGDGPDGYRYKPDGLMKQSFSITTSTGQHLHLISYYSRPHANTPELLQPTSDPALRGIVPVKGMYPESTVHEAQGPAVTRAPMQQGPYMQQPHPHMHPSQHRIPYGYSQGYGPWPPSPVSTPPYPHHQQMYPSQLPPPPPGSMHPSPYQILPGPPHTSPYQAHQYSPHHRQIHVPNHMPQGPPHPTIYDRPPPPLSNSSLPPPPPHGYQNSAPQYMHPSYQPHPSPRAEHVARVQVEQHAQMAQRVLQTGMIDPRLAQAAPLPPVNIHTNGTNGIQRMNTPPRQPSISPVHTPKSSRDQALSSPDGTPNGIGKSEAQTIPSISSLVHASDSVSVMADNRSNSSNNSRAGSNSPRLKELAEAKADEEKNALSVTTGTADIPHKKLSTAIASGAEDQRAIRVLDRKFMI</sequence>
<evidence type="ECO:0000256" key="1">
    <source>
        <dbReference type="SAM" id="MobiDB-lite"/>
    </source>
</evidence>
<organism evidence="2 3">
    <name type="scientific">Sclerotinia borealis (strain F-4128)</name>
    <dbReference type="NCBI Taxonomy" id="1432307"/>
    <lineage>
        <taxon>Eukaryota</taxon>
        <taxon>Fungi</taxon>
        <taxon>Dikarya</taxon>
        <taxon>Ascomycota</taxon>
        <taxon>Pezizomycotina</taxon>
        <taxon>Leotiomycetes</taxon>
        <taxon>Helotiales</taxon>
        <taxon>Sclerotiniaceae</taxon>
        <taxon>Sclerotinia</taxon>
    </lineage>
</organism>
<dbReference type="Pfam" id="PF09729">
    <property type="entry name" value="Gti1_Pac2"/>
    <property type="match status" value="1"/>
</dbReference>
<name>W9CM74_SCLBF</name>
<dbReference type="GO" id="GO:0003677">
    <property type="term" value="F:DNA binding"/>
    <property type="evidence" value="ECO:0007669"/>
    <property type="project" value="TreeGrafter"/>
</dbReference>
<feature type="region of interest" description="Disordered" evidence="1">
    <location>
        <begin position="375"/>
        <end position="433"/>
    </location>
</feature>
<feature type="region of interest" description="Disordered" evidence="1">
    <location>
        <begin position="450"/>
        <end position="470"/>
    </location>
</feature>
<evidence type="ECO:0000313" key="3">
    <source>
        <dbReference type="Proteomes" id="UP000019487"/>
    </source>
</evidence>
<dbReference type="InterPro" id="IPR018608">
    <property type="entry name" value="Gti1/Pac2"/>
</dbReference>
<dbReference type="PANTHER" id="PTHR28027:SF1">
    <property type="entry name" value="CAMP INDEPENDENT REGULATORY PROTEIN (AFU_ORTHOLOGUE AFUA_3G09640)"/>
    <property type="match status" value="1"/>
</dbReference>
<accession>W9CM74</accession>
<feature type="compositionally biased region" description="Polar residues" evidence="1">
    <location>
        <begin position="381"/>
        <end position="403"/>
    </location>
</feature>
<reference evidence="2 3" key="1">
    <citation type="journal article" date="2014" name="Genome Announc.">
        <title>Draft genome sequence of Sclerotinia borealis, a psychrophilic plant pathogenic fungus.</title>
        <authorList>
            <person name="Mardanov A.V."/>
            <person name="Beletsky A.V."/>
            <person name="Kadnikov V.V."/>
            <person name="Ignatov A.N."/>
            <person name="Ravin N.V."/>
        </authorList>
    </citation>
    <scope>NUCLEOTIDE SEQUENCE [LARGE SCALE GENOMIC DNA]</scope>
    <source>
        <strain evidence="3">F-4157</strain>
    </source>
</reference>
<dbReference type="PANTHER" id="PTHR28027">
    <property type="entry name" value="TRANSCRIPTIONAL REGULATOR MIT1"/>
    <property type="match status" value="1"/>
</dbReference>
<feature type="compositionally biased region" description="Low complexity" evidence="1">
    <location>
        <begin position="452"/>
        <end position="466"/>
    </location>
</feature>
<protein>
    <recommendedName>
        <fullName evidence="4">cAMP-independent regulatory protein pac2</fullName>
    </recommendedName>
</protein>
<dbReference type="AlphaFoldDB" id="W9CM74"/>
<feature type="region of interest" description="Disordered" evidence="1">
    <location>
        <begin position="232"/>
        <end position="344"/>
    </location>
</feature>
<dbReference type="HOGENOM" id="CLU_027883_1_0_1"/>
<dbReference type="OrthoDB" id="5572844at2759"/>
<gene>
    <name evidence="2" type="ORF">SBOR_1748</name>
</gene>